<dbReference type="GO" id="GO:0022857">
    <property type="term" value="F:transmembrane transporter activity"/>
    <property type="evidence" value="ECO:0007669"/>
    <property type="project" value="InterPro"/>
</dbReference>
<feature type="transmembrane region" description="Helical" evidence="7">
    <location>
        <begin position="406"/>
        <end position="427"/>
    </location>
</feature>
<comment type="caution">
    <text evidence="8">The sequence shown here is derived from an EMBL/GenBank/DDBJ whole genome shotgun (WGS) entry which is preliminary data.</text>
</comment>
<evidence type="ECO:0000313" key="8">
    <source>
        <dbReference type="EMBL" id="PWR72968.1"/>
    </source>
</evidence>
<dbReference type="InterPro" id="IPR050367">
    <property type="entry name" value="APC_superfamily"/>
</dbReference>
<dbReference type="AlphaFoldDB" id="A0A2V2N8Y6"/>
<feature type="transmembrane region" description="Helical" evidence="7">
    <location>
        <begin position="439"/>
        <end position="461"/>
    </location>
</feature>
<dbReference type="EMBL" id="QGMZ01000023">
    <property type="protein sequence ID" value="PWR72968.1"/>
    <property type="molecule type" value="Genomic_DNA"/>
</dbReference>
<keyword evidence="3" id="KW-1003">Cell membrane</keyword>
<evidence type="ECO:0000256" key="5">
    <source>
        <dbReference type="ARBA" id="ARBA00022989"/>
    </source>
</evidence>
<feature type="transmembrane region" description="Helical" evidence="7">
    <location>
        <begin position="43"/>
        <end position="65"/>
    </location>
</feature>
<organism evidence="8 9">
    <name type="scientific">Methanospirillum stamsii</name>
    <dbReference type="NCBI Taxonomy" id="1277351"/>
    <lineage>
        <taxon>Archaea</taxon>
        <taxon>Methanobacteriati</taxon>
        <taxon>Methanobacteriota</taxon>
        <taxon>Stenosarchaea group</taxon>
        <taxon>Methanomicrobia</taxon>
        <taxon>Methanomicrobiales</taxon>
        <taxon>Methanospirillaceae</taxon>
        <taxon>Methanospirillum</taxon>
    </lineage>
</organism>
<dbReference type="PIRSF" id="PIRSF006060">
    <property type="entry name" value="AA_transporter"/>
    <property type="match status" value="1"/>
</dbReference>
<sequence>MSNQEKNSKKTLGIISLAMINVAAVLSLRNFPTMAVEGWTSIFWYLLFTICFLIPISLVGAELASTWPEHGGIYAWIKRAFGDKNGFIAIWCGWVNNLVWFPTVLSFFAATLAYTILAPALQNNSVFMAVAMLSIFWIVTGFNFFGTRASSLLSSVGTLLGAIIPSVLLMGMMGVWIVQGKNIQIPAFTFDAFLPGLNIQSMIFAASMILMFAGMEMAGYHATETRNPAKDFPLAMFLSAGIICIISIIATLAVAFVVPVSKLNLNSGITETFALMFQEFNIGWAIIPVGFLLVVGIIAQLSTWLIGPAKGLLPAAMNGDLPPFFRKMNNHGIPTGVLIVQAVISSVFALIMVLFPSMNEGYWVMTAITTLVNCIMYLFLFAAVIQLRKTYPDTPRPFKLPGGTPGLWIIAGIGFLSVFFAFLVGFLPPDSAGFSGDITTIYVIGMIVAVFCIVFLPAIVFNRIKKPSWTPGAEELKILMDEE</sequence>
<proteinExistence type="predicted"/>
<feature type="transmembrane region" description="Helical" evidence="7">
    <location>
        <begin position="86"/>
        <end position="114"/>
    </location>
</feature>
<keyword evidence="2" id="KW-0813">Transport</keyword>
<dbReference type="OrthoDB" id="43026at2157"/>
<feature type="transmembrane region" description="Helical" evidence="7">
    <location>
        <begin position="282"/>
        <end position="307"/>
    </location>
</feature>
<accession>A0A2V2N8Y6</accession>
<dbReference type="PANTHER" id="PTHR42770:SF15">
    <property type="entry name" value="GLUTAMATE_GAMMA-AMINOBUTYRATE ANTIPORTER-RELATED"/>
    <property type="match status" value="1"/>
</dbReference>
<evidence type="ECO:0000256" key="1">
    <source>
        <dbReference type="ARBA" id="ARBA00004651"/>
    </source>
</evidence>
<dbReference type="GO" id="GO:0005886">
    <property type="term" value="C:plasma membrane"/>
    <property type="evidence" value="ECO:0007669"/>
    <property type="project" value="UniProtKB-SubCell"/>
</dbReference>
<dbReference type="Pfam" id="PF13520">
    <property type="entry name" value="AA_permease_2"/>
    <property type="match status" value="1"/>
</dbReference>
<dbReference type="Gene3D" id="1.20.1740.10">
    <property type="entry name" value="Amino acid/polyamine transporter I"/>
    <property type="match status" value="1"/>
</dbReference>
<feature type="transmembrane region" description="Helical" evidence="7">
    <location>
        <begin position="157"/>
        <end position="179"/>
    </location>
</feature>
<feature type="transmembrane region" description="Helical" evidence="7">
    <location>
        <begin position="12"/>
        <end position="31"/>
    </location>
</feature>
<evidence type="ECO:0000256" key="3">
    <source>
        <dbReference type="ARBA" id="ARBA00022475"/>
    </source>
</evidence>
<evidence type="ECO:0000256" key="6">
    <source>
        <dbReference type="ARBA" id="ARBA00023136"/>
    </source>
</evidence>
<evidence type="ECO:0000256" key="7">
    <source>
        <dbReference type="SAM" id="Phobius"/>
    </source>
</evidence>
<feature type="transmembrane region" description="Helical" evidence="7">
    <location>
        <begin position="361"/>
        <end position="385"/>
    </location>
</feature>
<dbReference type="PANTHER" id="PTHR42770">
    <property type="entry name" value="AMINO ACID TRANSPORTER-RELATED"/>
    <property type="match status" value="1"/>
</dbReference>
<evidence type="ECO:0000313" key="9">
    <source>
        <dbReference type="Proteomes" id="UP000245934"/>
    </source>
</evidence>
<feature type="transmembrane region" description="Helical" evidence="7">
    <location>
        <begin position="336"/>
        <end position="355"/>
    </location>
</feature>
<keyword evidence="4 7" id="KW-0812">Transmembrane</keyword>
<feature type="transmembrane region" description="Helical" evidence="7">
    <location>
        <begin position="126"/>
        <end position="145"/>
    </location>
</feature>
<keyword evidence="5 7" id="KW-1133">Transmembrane helix</keyword>
<keyword evidence="6 7" id="KW-0472">Membrane</keyword>
<dbReference type="Proteomes" id="UP000245934">
    <property type="component" value="Unassembled WGS sequence"/>
</dbReference>
<protein>
    <submittedName>
        <fullName evidence="8">Amino acid permease</fullName>
    </submittedName>
</protein>
<reference evidence="8 9" key="1">
    <citation type="submission" date="2018-05" db="EMBL/GenBank/DDBJ databases">
        <title>Draft genome of Methanospirillum stamsii Pt1.</title>
        <authorList>
            <person name="Dueholm M.S."/>
            <person name="Nielsen P.H."/>
            <person name="Bakmann L.F."/>
            <person name="Otzen D.E."/>
        </authorList>
    </citation>
    <scope>NUCLEOTIDE SEQUENCE [LARGE SCALE GENOMIC DNA]</scope>
    <source>
        <strain evidence="8 9">Pt1</strain>
    </source>
</reference>
<feature type="transmembrane region" description="Helical" evidence="7">
    <location>
        <begin position="232"/>
        <end position="258"/>
    </location>
</feature>
<comment type="subcellular location">
    <subcellularLocation>
        <location evidence="1">Cell membrane</location>
        <topology evidence="1">Multi-pass membrane protein</topology>
    </subcellularLocation>
</comment>
<dbReference type="GeneID" id="97610205"/>
<feature type="transmembrane region" description="Helical" evidence="7">
    <location>
        <begin position="199"/>
        <end position="220"/>
    </location>
</feature>
<dbReference type="RefSeq" id="WP_109941283.1">
    <property type="nucleotide sequence ID" value="NZ_CP176366.1"/>
</dbReference>
<evidence type="ECO:0000256" key="4">
    <source>
        <dbReference type="ARBA" id="ARBA00022692"/>
    </source>
</evidence>
<keyword evidence="9" id="KW-1185">Reference proteome</keyword>
<name>A0A2V2N8Y6_9EURY</name>
<gene>
    <name evidence="8" type="ORF">DLD82_11560</name>
</gene>
<evidence type="ECO:0000256" key="2">
    <source>
        <dbReference type="ARBA" id="ARBA00022448"/>
    </source>
</evidence>
<dbReference type="InterPro" id="IPR002293">
    <property type="entry name" value="AA/rel_permease1"/>
</dbReference>